<proteinExistence type="predicted"/>
<organism evidence="1 2">
    <name type="scientific">Glycomyces albidus</name>
    <dbReference type="NCBI Taxonomy" id="2656774"/>
    <lineage>
        <taxon>Bacteria</taxon>
        <taxon>Bacillati</taxon>
        <taxon>Actinomycetota</taxon>
        <taxon>Actinomycetes</taxon>
        <taxon>Glycomycetales</taxon>
        <taxon>Glycomycetaceae</taxon>
        <taxon>Glycomyces</taxon>
    </lineage>
</organism>
<name>A0A6L5G4S7_9ACTN</name>
<evidence type="ECO:0000313" key="2">
    <source>
        <dbReference type="Proteomes" id="UP000477750"/>
    </source>
</evidence>
<dbReference type="RefSeq" id="WP_153023832.1">
    <property type="nucleotide sequence ID" value="NZ_WIAO01000003.1"/>
</dbReference>
<sequence length="104" mass="11198">MFFTVSPEDARQLARHTLPELGEEDLARLGAYEAACRPIVGGVATPAFTLRTDAPAPILGMAEQIRAEATGRKPSPALPSAKVLRQWLAEERARAAETEWGEAA</sequence>
<keyword evidence="2" id="KW-1185">Reference proteome</keyword>
<protein>
    <submittedName>
        <fullName evidence="1">Uncharacterized protein</fullName>
    </submittedName>
</protein>
<dbReference type="AlphaFoldDB" id="A0A6L5G4S7"/>
<dbReference type="Proteomes" id="UP000477750">
    <property type="component" value="Unassembled WGS sequence"/>
</dbReference>
<reference evidence="1 2" key="1">
    <citation type="submission" date="2019-10" db="EMBL/GenBank/DDBJ databases">
        <title>Glycomyces albidus sp. nov., a novel actinomycete isolated from rhizosphere soil of wheat (Triticum aestivum L.).</title>
        <authorList>
            <person name="Qian L."/>
        </authorList>
    </citation>
    <scope>NUCLEOTIDE SEQUENCE [LARGE SCALE GENOMIC DNA]</scope>
    <source>
        <strain evidence="1 2">NEAU-7082</strain>
    </source>
</reference>
<dbReference type="EMBL" id="WIAO01000003">
    <property type="protein sequence ID" value="MQM24632.1"/>
    <property type="molecule type" value="Genomic_DNA"/>
</dbReference>
<evidence type="ECO:0000313" key="1">
    <source>
        <dbReference type="EMBL" id="MQM24632.1"/>
    </source>
</evidence>
<comment type="caution">
    <text evidence="1">The sequence shown here is derived from an EMBL/GenBank/DDBJ whole genome shotgun (WGS) entry which is preliminary data.</text>
</comment>
<accession>A0A6L5G4S7</accession>
<gene>
    <name evidence="1" type="ORF">GFD30_03415</name>
</gene>